<evidence type="ECO:0000256" key="1">
    <source>
        <dbReference type="ARBA" id="ARBA00008023"/>
    </source>
</evidence>
<reference evidence="13" key="1">
    <citation type="submission" date="2016-10" db="EMBL/GenBank/DDBJ databases">
        <authorList>
            <person name="Varghese N."/>
            <person name="Submissions S."/>
        </authorList>
    </citation>
    <scope>NUCLEOTIDE SEQUENCE [LARGE SCALE GENOMIC DNA]</scope>
    <source>
        <strain evidence="13">DSM 24499</strain>
    </source>
</reference>
<comment type="cofactor">
    <cofactor evidence="10">
        <name>Mg(2+)</name>
        <dbReference type="ChEBI" id="CHEBI:18420"/>
    </cofactor>
    <text evidence="10">Binds 1 Mg(2+) ion per subunit.</text>
</comment>
<accession>A0A1I1GD78</accession>
<evidence type="ECO:0000256" key="7">
    <source>
        <dbReference type="ARBA" id="ARBA00023080"/>
    </source>
</evidence>
<dbReference type="STRING" id="1334022.SAMN04487907_102217"/>
<keyword evidence="4 10" id="KW-0547">Nucleotide-binding</keyword>
<comment type="function">
    <text evidence="10">Pyrophosphatase that catalyzes the hydrolysis of nucleoside triphosphates to their monophosphate derivatives, with a high preference for the non-canonical purine nucleotides XTP (xanthosine triphosphate), dITP (deoxyinosine triphosphate) and ITP. Seems to function as a house-cleaning enzyme that removes non-canonical purine nucleotides from the nucleotide pool, thus preventing their incorporation into DNA/RNA and avoiding chromosomal lesions.</text>
</comment>
<dbReference type="RefSeq" id="WP_092541091.1">
    <property type="nucleotide sequence ID" value="NZ_FOKV01000002.1"/>
</dbReference>
<comment type="catalytic activity">
    <reaction evidence="10">
        <text>ITP + H2O = IMP + diphosphate + H(+)</text>
        <dbReference type="Rhea" id="RHEA:29399"/>
        <dbReference type="ChEBI" id="CHEBI:15377"/>
        <dbReference type="ChEBI" id="CHEBI:15378"/>
        <dbReference type="ChEBI" id="CHEBI:33019"/>
        <dbReference type="ChEBI" id="CHEBI:58053"/>
        <dbReference type="ChEBI" id="CHEBI:61402"/>
        <dbReference type="EC" id="3.6.1.66"/>
    </reaction>
</comment>
<evidence type="ECO:0000256" key="3">
    <source>
        <dbReference type="ARBA" id="ARBA00022723"/>
    </source>
</evidence>
<comment type="similarity">
    <text evidence="1 10 11">Belongs to the HAM1 NTPase family.</text>
</comment>
<comment type="caution">
    <text evidence="10">Lacks conserved residue(s) required for the propagation of feature annotation.</text>
</comment>
<dbReference type="PANTHER" id="PTHR11067:SF9">
    <property type="entry name" value="INOSINE TRIPHOSPHATE PYROPHOSPHATASE"/>
    <property type="match status" value="1"/>
</dbReference>
<evidence type="ECO:0000256" key="2">
    <source>
        <dbReference type="ARBA" id="ARBA00011738"/>
    </source>
</evidence>
<dbReference type="EC" id="3.6.1.66" evidence="10"/>
<dbReference type="EMBL" id="FOKV01000002">
    <property type="protein sequence ID" value="SFC09425.1"/>
    <property type="molecule type" value="Genomic_DNA"/>
</dbReference>
<dbReference type="CDD" id="cd00515">
    <property type="entry name" value="HAM1"/>
    <property type="match status" value="1"/>
</dbReference>
<keyword evidence="5 10" id="KW-0378">Hydrolase</keyword>
<feature type="binding site" evidence="10">
    <location>
        <position position="171"/>
    </location>
    <ligand>
        <name>substrate</name>
    </ligand>
</feature>
<sequence>MELVFATHNQNKFKEIEAMLPDHITLLSLDDIGCTEDIAETADTIDGNAILKAEYVRHRYGYNCFADDTGLEVDALAGAPGVYSARYAGEQKDDKANVAKLLDQLKDKESRKAHFKTVIALNLKDNENLFTGICKGEIIEERRGEKGFGYDPVFIPEGYDRTFAEMEMKEKAEISHRGKAFKALMEYLSK</sequence>
<keyword evidence="3 10" id="KW-0479">Metal-binding</keyword>
<evidence type="ECO:0000313" key="13">
    <source>
        <dbReference type="Proteomes" id="UP000199438"/>
    </source>
</evidence>
<dbReference type="Proteomes" id="UP000199438">
    <property type="component" value="Unassembled WGS sequence"/>
</dbReference>
<dbReference type="HAMAP" id="MF_01405">
    <property type="entry name" value="Non_canon_purine_NTPase"/>
    <property type="match status" value="1"/>
</dbReference>
<dbReference type="GO" id="GO:0035870">
    <property type="term" value="F:dITP diphosphatase activity"/>
    <property type="evidence" value="ECO:0007669"/>
    <property type="project" value="UniProtKB-UniRule"/>
</dbReference>
<evidence type="ECO:0000256" key="10">
    <source>
        <dbReference type="HAMAP-Rule" id="MF_01405"/>
    </source>
</evidence>
<gene>
    <name evidence="12" type="ORF">SAMN04487907_102217</name>
</gene>
<feature type="binding site" evidence="10">
    <location>
        <begin position="176"/>
        <end position="177"/>
    </location>
    <ligand>
        <name>substrate</name>
    </ligand>
</feature>
<evidence type="ECO:0000256" key="9">
    <source>
        <dbReference type="ARBA" id="ARBA00052017"/>
    </source>
</evidence>
<organism evidence="12 13">
    <name type="scientific">Zunongwangia mangrovi</name>
    <dbReference type="NCBI Taxonomy" id="1334022"/>
    <lineage>
        <taxon>Bacteria</taxon>
        <taxon>Pseudomonadati</taxon>
        <taxon>Bacteroidota</taxon>
        <taxon>Flavobacteriia</taxon>
        <taxon>Flavobacteriales</taxon>
        <taxon>Flavobacteriaceae</taxon>
        <taxon>Zunongwangia</taxon>
    </lineage>
</organism>
<dbReference type="GO" id="GO:0017111">
    <property type="term" value="F:ribonucleoside triphosphate phosphatase activity"/>
    <property type="evidence" value="ECO:0007669"/>
    <property type="project" value="InterPro"/>
</dbReference>
<evidence type="ECO:0000256" key="6">
    <source>
        <dbReference type="ARBA" id="ARBA00022842"/>
    </source>
</evidence>
<feature type="binding site" evidence="10">
    <location>
        <begin position="148"/>
        <end position="151"/>
    </location>
    <ligand>
        <name>substrate</name>
    </ligand>
</feature>
<evidence type="ECO:0000256" key="11">
    <source>
        <dbReference type="RuleBase" id="RU003781"/>
    </source>
</evidence>
<dbReference type="NCBIfam" id="TIGR00042">
    <property type="entry name" value="RdgB/HAM1 family non-canonical purine NTP pyrophosphatase"/>
    <property type="match status" value="1"/>
</dbReference>
<feature type="binding site" evidence="10">
    <location>
        <position position="68"/>
    </location>
    <ligand>
        <name>Mg(2+)</name>
        <dbReference type="ChEBI" id="CHEBI:18420"/>
    </ligand>
</feature>
<protein>
    <recommendedName>
        <fullName evidence="10">dITP/XTP pyrophosphatase</fullName>
        <ecNumber evidence="10">3.6.1.66</ecNumber>
    </recommendedName>
    <alternativeName>
        <fullName evidence="10">Non-canonical purine NTP pyrophosphatase</fullName>
    </alternativeName>
    <alternativeName>
        <fullName evidence="10">Non-standard purine NTP pyrophosphatase</fullName>
    </alternativeName>
    <alternativeName>
        <fullName evidence="10">Nucleoside-triphosphate diphosphatase</fullName>
    </alternativeName>
    <alternativeName>
        <fullName evidence="10">Nucleoside-triphosphate pyrophosphatase</fullName>
        <shortName evidence="10">NTPase</shortName>
    </alternativeName>
</protein>
<dbReference type="GO" id="GO:0000166">
    <property type="term" value="F:nucleotide binding"/>
    <property type="evidence" value="ECO:0007669"/>
    <property type="project" value="UniProtKB-KW"/>
</dbReference>
<proteinExistence type="inferred from homology"/>
<dbReference type="GO" id="GO:0005829">
    <property type="term" value="C:cytosol"/>
    <property type="evidence" value="ECO:0007669"/>
    <property type="project" value="TreeGrafter"/>
</dbReference>
<comment type="catalytic activity">
    <reaction evidence="9 10">
        <text>XTP + H2O = XMP + diphosphate + H(+)</text>
        <dbReference type="Rhea" id="RHEA:28610"/>
        <dbReference type="ChEBI" id="CHEBI:15377"/>
        <dbReference type="ChEBI" id="CHEBI:15378"/>
        <dbReference type="ChEBI" id="CHEBI:33019"/>
        <dbReference type="ChEBI" id="CHEBI:57464"/>
        <dbReference type="ChEBI" id="CHEBI:61314"/>
        <dbReference type="EC" id="3.6.1.66"/>
    </reaction>
</comment>
<comment type="catalytic activity">
    <reaction evidence="8 10">
        <text>dITP + H2O = dIMP + diphosphate + H(+)</text>
        <dbReference type="Rhea" id="RHEA:28342"/>
        <dbReference type="ChEBI" id="CHEBI:15377"/>
        <dbReference type="ChEBI" id="CHEBI:15378"/>
        <dbReference type="ChEBI" id="CHEBI:33019"/>
        <dbReference type="ChEBI" id="CHEBI:61194"/>
        <dbReference type="ChEBI" id="CHEBI:61382"/>
        <dbReference type="EC" id="3.6.1.66"/>
    </reaction>
</comment>
<evidence type="ECO:0000256" key="5">
    <source>
        <dbReference type="ARBA" id="ARBA00022801"/>
    </source>
</evidence>
<dbReference type="FunFam" id="3.90.950.10:FF:000001">
    <property type="entry name" value="dITP/XTP pyrophosphatase"/>
    <property type="match status" value="1"/>
</dbReference>
<dbReference type="Pfam" id="PF01725">
    <property type="entry name" value="Ham1p_like"/>
    <property type="match status" value="1"/>
</dbReference>
<dbReference type="GO" id="GO:0046872">
    <property type="term" value="F:metal ion binding"/>
    <property type="evidence" value="ECO:0007669"/>
    <property type="project" value="UniProtKB-KW"/>
</dbReference>
<dbReference type="InterPro" id="IPR029001">
    <property type="entry name" value="ITPase-like_fam"/>
</dbReference>
<dbReference type="GO" id="GO:0036220">
    <property type="term" value="F:ITP diphosphatase activity"/>
    <property type="evidence" value="ECO:0007669"/>
    <property type="project" value="UniProtKB-UniRule"/>
</dbReference>
<evidence type="ECO:0000256" key="4">
    <source>
        <dbReference type="ARBA" id="ARBA00022741"/>
    </source>
</evidence>
<dbReference type="PANTHER" id="PTHR11067">
    <property type="entry name" value="INOSINE TRIPHOSPHATE PYROPHOSPHATASE/HAM1 PROTEIN"/>
    <property type="match status" value="1"/>
</dbReference>
<dbReference type="NCBIfam" id="NF011398">
    <property type="entry name" value="PRK14823.1"/>
    <property type="match status" value="1"/>
</dbReference>
<name>A0A1I1GD78_9FLAO</name>
<dbReference type="GO" id="GO:0009117">
    <property type="term" value="P:nucleotide metabolic process"/>
    <property type="evidence" value="ECO:0007669"/>
    <property type="project" value="UniProtKB-KW"/>
</dbReference>
<keyword evidence="7 10" id="KW-0546">Nucleotide metabolism</keyword>
<dbReference type="InterPro" id="IPR002637">
    <property type="entry name" value="RdgB/HAM1"/>
</dbReference>
<evidence type="ECO:0000256" key="8">
    <source>
        <dbReference type="ARBA" id="ARBA00051875"/>
    </source>
</evidence>
<feature type="binding site" evidence="10">
    <location>
        <begin position="7"/>
        <end position="12"/>
    </location>
    <ligand>
        <name>substrate</name>
    </ligand>
</feature>
<dbReference type="Gene3D" id="3.90.950.10">
    <property type="match status" value="1"/>
</dbReference>
<dbReference type="SUPFAM" id="SSF52972">
    <property type="entry name" value="ITPase-like"/>
    <property type="match status" value="1"/>
</dbReference>
<dbReference type="InterPro" id="IPR020922">
    <property type="entry name" value="dITP/XTP_pyrophosphatase"/>
</dbReference>
<dbReference type="GO" id="GO:0009146">
    <property type="term" value="P:purine nucleoside triphosphate catabolic process"/>
    <property type="evidence" value="ECO:0007669"/>
    <property type="project" value="UniProtKB-UniRule"/>
</dbReference>
<comment type="subunit">
    <text evidence="2 10">Homodimer.</text>
</comment>
<keyword evidence="6 10" id="KW-0460">Magnesium</keyword>
<feature type="binding site" evidence="10">
    <location>
        <position position="69"/>
    </location>
    <ligand>
        <name>substrate</name>
    </ligand>
</feature>
<dbReference type="GO" id="GO:0036222">
    <property type="term" value="F:XTP diphosphatase activity"/>
    <property type="evidence" value="ECO:0007669"/>
    <property type="project" value="UniProtKB-UniRule"/>
</dbReference>
<keyword evidence="13" id="KW-1185">Reference proteome</keyword>
<feature type="active site" description="Proton acceptor" evidence="10">
    <location>
        <position position="68"/>
    </location>
</feature>
<dbReference type="OrthoDB" id="9807456at2"/>
<dbReference type="AlphaFoldDB" id="A0A1I1GD78"/>
<evidence type="ECO:0000313" key="12">
    <source>
        <dbReference type="EMBL" id="SFC09425.1"/>
    </source>
</evidence>